<evidence type="ECO:0000256" key="2">
    <source>
        <dbReference type="ARBA" id="ARBA00022771"/>
    </source>
</evidence>
<reference evidence="12" key="1">
    <citation type="journal article" date="2014" name="Nat. Commun.">
        <title>The rainbow trout genome provides novel insights into evolution after whole-genome duplication in vertebrates.</title>
        <authorList>
            <person name="Berthelot C."/>
            <person name="Brunet F."/>
            <person name="Chalopin D."/>
            <person name="Juanchich A."/>
            <person name="Bernard M."/>
            <person name="Noel B."/>
            <person name="Bento P."/>
            <person name="Da Silva C."/>
            <person name="Labadie K."/>
            <person name="Alberti A."/>
            <person name="Aury J.M."/>
            <person name="Louis A."/>
            <person name="Dehais P."/>
            <person name="Bardou P."/>
            <person name="Montfort J."/>
            <person name="Klopp C."/>
            <person name="Cabau C."/>
            <person name="Gaspin C."/>
            <person name="Thorgaard G.H."/>
            <person name="Boussaha M."/>
            <person name="Quillet E."/>
            <person name="Guyomard R."/>
            <person name="Galiana D."/>
            <person name="Bobe J."/>
            <person name="Volff J.N."/>
            <person name="Genet C."/>
            <person name="Wincker P."/>
            <person name="Jaillon O."/>
            <person name="Roest Crollius H."/>
            <person name="Guiguen Y."/>
        </authorList>
    </citation>
    <scope>NUCLEOTIDE SEQUENCE [LARGE SCALE GENOMIC DNA]</scope>
</reference>
<feature type="domain" description="B box-type" evidence="10">
    <location>
        <begin position="214"/>
        <end position="255"/>
    </location>
</feature>
<keyword evidence="3" id="KW-0833">Ubl conjugation pathway</keyword>
<dbReference type="Pfam" id="PF13765">
    <property type="entry name" value="PRY"/>
    <property type="match status" value="1"/>
</dbReference>
<dbReference type="GO" id="GO:0008270">
    <property type="term" value="F:zinc ion binding"/>
    <property type="evidence" value="ECO:0007669"/>
    <property type="project" value="UniProtKB-KW"/>
</dbReference>
<keyword evidence="2 6" id="KW-0863">Zinc-finger</keyword>
<keyword evidence="4" id="KW-0862">Zinc</keyword>
<dbReference type="InterPro" id="IPR003649">
    <property type="entry name" value="Bbox_C"/>
</dbReference>
<dbReference type="InterPro" id="IPR001841">
    <property type="entry name" value="Znf_RING"/>
</dbReference>
<proteinExistence type="predicted"/>
<protein>
    <submittedName>
        <fullName evidence="12">Uncharacterized protein</fullName>
    </submittedName>
</protein>
<dbReference type="InterPro" id="IPR006574">
    <property type="entry name" value="PRY"/>
</dbReference>
<keyword evidence="8" id="KW-0812">Transmembrane</keyword>
<feature type="domain" description="RING-type" evidence="9">
    <location>
        <begin position="141"/>
        <end position="184"/>
    </location>
</feature>
<dbReference type="Proteomes" id="UP000193380">
    <property type="component" value="Unassembled WGS sequence"/>
</dbReference>
<reference evidence="12" key="2">
    <citation type="submission" date="2014-03" db="EMBL/GenBank/DDBJ databases">
        <authorList>
            <person name="Genoscope - CEA"/>
        </authorList>
    </citation>
    <scope>NUCLEOTIDE SEQUENCE</scope>
</reference>
<feature type="transmembrane region" description="Helical" evidence="8">
    <location>
        <begin position="14"/>
        <end position="35"/>
    </location>
</feature>
<feature type="transmembrane region" description="Helical" evidence="8">
    <location>
        <begin position="42"/>
        <end position="61"/>
    </location>
</feature>
<sequence length="610" mass="69278">MEPTYRGLGRCSCAFWLAVSFDIFGLLVLLIGVFADIFFYDFLIYAGAIIIFLSLVWWVFWYTGNIEVPPEELEDDVGLLKKERGIAGAVRRLSSRLSNSVRNSLRRNGGPPRGGRDRAVYDAHEGCPTATEAPACHNLSCPLCGIIFNQPVVLSCRHRFCKTCLQDSWSTQDSEDDCHFCPLCWRRSSMNEIVVNTILEKTCESFRKEMSSRNNPMGCKEHGETLSLFCLDDLQPICVACQTSAVHKGHRLYPIGEGAHDCKEELKTALTPLKEKLQLFKKAMVVCDQTAEHIKNQVEHTERQIKDEFETLRQFLRDEEAARLNALKAEEDQKSLLLKEKIEEMSNELTSLSNTIRTVEQEMRSQDIPFLQNYKDIIKSQELPFVHKVNKNLAYAAGSKIIPGTLIDVAKHLGSVKFNIWDKMKSIIQYTPVTLDPNTAASCFILSEDLTVVQCCSQVFKLPNNPERFDISAELLGSEGFCSGRHSWEVEVKANTYWVVGVASESINRKGKHVLTPAEGFWTIRFRNGEHKACTAPWAPLTMMRKEPQVIRVVLDMDRGKVTFFDPRERTPLYTFTDLISPRVFPYFCTACKEHPLRLLPVRLSTAVVL</sequence>
<dbReference type="InterPro" id="IPR050143">
    <property type="entry name" value="TRIM/RBCC"/>
</dbReference>
<evidence type="ECO:0000256" key="3">
    <source>
        <dbReference type="ARBA" id="ARBA00022786"/>
    </source>
</evidence>
<feature type="coiled-coil region" evidence="7">
    <location>
        <begin position="291"/>
        <end position="362"/>
    </location>
</feature>
<dbReference type="SMART" id="SM00184">
    <property type="entry name" value="RING"/>
    <property type="match status" value="1"/>
</dbReference>
<evidence type="ECO:0000259" key="9">
    <source>
        <dbReference type="PROSITE" id="PS50089"/>
    </source>
</evidence>
<dbReference type="InterPro" id="IPR027370">
    <property type="entry name" value="Znf-RING_euk"/>
</dbReference>
<evidence type="ECO:0000256" key="6">
    <source>
        <dbReference type="PROSITE-ProRule" id="PRU00024"/>
    </source>
</evidence>
<dbReference type="Gene3D" id="3.30.160.60">
    <property type="entry name" value="Classic Zinc Finger"/>
    <property type="match status" value="1"/>
</dbReference>
<dbReference type="SMART" id="SM00589">
    <property type="entry name" value="PRY"/>
    <property type="match status" value="1"/>
</dbReference>
<evidence type="ECO:0000256" key="5">
    <source>
        <dbReference type="ARBA" id="ARBA00023054"/>
    </source>
</evidence>
<keyword evidence="8" id="KW-0472">Membrane</keyword>
<dbReference type="PROSITE" id="PS50089">
    <property type="entry name" value="ZF_RING_2"/>
    <property type="match status" value="1"/>
</dbReference>
<evidence type="ECO:0000256" key="8">
    <source>
        <dbReference type="SAM" id="Phobius"/>
    </source>
</evidence>
<evidence type="ECO:0000259" key="11">
    <source>
        <dbReference type="PROSITE" id="PS50188"/>
    </source>
</evidence>
<dbReference type="FunFam" id="2.60.120.920:FF:000004">
    <property type="entry name" value="Butyrophilin subfamily 1 member A1"/>
    <property type="match status" value="1"/>
</dbReference>
<dbReference type="InterPro" id="IPR017907">
    <property type="entry name" value="Znf_RING_CS"/>
</dbReference>
<dbReference type="InterPro" id="IPR003877">
    <property type="entry name" value="SPRY_dom"/>
</dbReference>
<dbReference type="InterPro" id="IPR043136">
    <property type="entry name" value="B30.2/SPRY_sf"/>
</dbReference>
<dbReference type="InterPro" id="IPR013083">
    <property type="entry name" value="Znf_RING/FYVE/PHD"/>
</dbReference>
<dbReference type="Pfam" id="PF00643">
    <property type="entry name" value="zf-B_box"/>
    <property type="match status" value="1"/>
</dbReference>
<dbReference type="EMBL" id="FR906008">
    <property type="protein sequence ID" value="CDQ82618.1"/>
    <property type="molecule type" value="Genomic_DNA"/>
</dbReference>
<name>A0A060XSH6_ONCMY</name>
<evidence type="ECO:0000313" key="13">
    <source>
        <dbReference type="Proteomes" id="UP000193380"/>
    </source>
</evidence>
<dbReference type="PaxDb" id="8022-A0A060XSH6"/>
<dbReference type="Gene3D" id="2.60.120.920">
    <property type="match status" value="1"/>
</dbReference>
<dbReference type="STRING" id="8022.A0A060XSH6"/>
<dbReference type="PROSITE" id="PS50188">
    <property type="entry name" value="B302_SPRY"/>
    <property type="match status" value="1"/>
</dbReference>
<dbReference type="SMART" id="SM00336">
    <property type="entry name" value="BBOX"/>
    <property type="match status" value="1"/>
</dbReference>
<keyword evidence="5 7" id="KW-0175">Coiled coil</keyword>
<dbReference type="PRINTS" id="PR01407">
    <property type="entry name" value="BUTYPHLNCDUF"/>
</dbReference>
<dbReference type="InterPro" id="IPR001870">
    <property type="entry name" value="B30.2/SPRY"/>
</dbReference>
<dbReference type="SUPFAM" id="SSF57850">
    <property type="entry name" value="RING/U-box"/>
    <property type="match status" value="1"/>
</dbReference>
<dbReference type="Pfam" id="PF13445">
    <property type="entry name" value="zf-RING_UBOX"/>
    <property type="match status" value="1"/>
</dbReference>
<dbReference type="InterPro" id="IPR029365">
    <property type="entry name" value="TMEM238"/>
</dbReference>
<evidence type="ECO:0000313" key="12">
    <source>
        <dbReference type="EMBL" id="CDQ82618.1"/>
    </source>
</evidence>
<dbReference type="CDD" id="cd19777">
    <property type="entry name" value="Bbox2_TRIM35_C-IV"/>
    <property type="match status" value="1"/>
</dbReference>
<gene>
    <name evidence="12" type="ORF">GSONMT00041166001</name>
</gene>
<dbReference type="InterPro" id="IPR000315">
    <property type="entry name" value="Znf_B-box"/>
</dbReference>
<dbReference type="PROSITE" id="PS00518">
    <property type="entry name" value="ZF_RING_1"/>
    <property type="match status" value="1"/>
</dbReference>
<dbReference type="PROSITE" id="PS50119">
    <property type="entry name" value="ZF_BBOX"/>
    <property type="match status" value="1"/>
</dbReference>
<dbReference type="Gene3D" id="3.30.40.10">
    <property type="entry name" value="Zinc/RING finger domain, C3HC4 (zinc finger)"/>
    <property type="match status" value="1"/>
</dbReference>
<dbReference type="AlphaFoldDB" id="A0A060XSH6"/>
<dbReference type="Pfam" id="PF00622">
    <property type="entry name" value="SPRY"/>
    <property type="match status" value="1"/>
</dbReference>
<evidence type="ECO:0000256" key="1">
    <source>
        <dbReference type="ARBA" id="ARBA00022723"/>
    </source>
</evidence>
<dbReference type="SMART" id="SM00449">
    <property type="entry name" value="SPRY"/>
    <property type="match status" value="1"/>
</dbReference>
<accession>A0A060XSH6</accession>
<dbReference type="InterPro" id="IPR003879">
    <property type="entry name" value="Butyrophylin_SPRY"/>
</dbReference>
<dbReference type="SUPFAM" id="SSF57845">
    <property type="entry name" value="B-box zinc-binding domain"/>
    <property type="match status" value="1"/>
</dbReference>
<keyword evidence="8" id="KW-1133">Transmembrane helix</keyword>
<dbReference type="CDD" id="cd12893">
    <property type="entry name" value="SPRY_PRY_TRIM35"/>
    <property type="match status" value="1"/>
</dbReference>
<dbReference type="InterPro" id="IPR013320">
    <property type="entry name" value="ConA-like_dom_sf"/>
</dbReference>
<dbReference type="SMART" id="SM00502">
    <property type="entry name" value="BBC"/>
    <property type="match status" value="1"/>
</dbReference>
<dbReference type="PANTHER" id="PTHR24103">
    <property type="entry name" value="E3 UBIQUITIN-PROTEIN LIGASE TRIM"/>
    <property type="match status" value="1"/>
</dbReference>
<keyword evidence="1" id="KW-0479">Metal-binding</keyword>
<dbReference type="Pfam" id="PF15125">
    <property type="entry name" value="TMEM238"/>
    <property type="match status" value="1"/>
</dbReference>
<evidence type="ECO:0000256" key="4">
    <source>
        <dbReference type="ARBA" id="ARBA00022833"/>
    </source>
</evidence>
<organism evidence="12 13">
    <name type="scientific">Oncorhynchus mykiss</name>
    <name type="common">Rainbow trout</name>
    <name type="synonym">Salmo gairdneri</name>
    <dbReference type="NCBI Taxonomy" id="8022"/>
    <lineage>
        <taxon>Eukaryota</taxon>
        <taxon>Metazoa</taxon>
        <taxon>Chordata</taxon>
        <taxon>Craniata</taxon>
        <taxon>Vertebrata</taxon>
        <taxon>Euteleostomi</taxon>
        <taxon>Actinopterygii</taxon>
        <taxon>Neopterygii</taxon>
        <taxon>Teleostei</taxon>
        <taxon>Protacanthopterygii</taxon>
        <taxon>Salmoniformes</taxon>
        <taxon>Salmonidae</taxon>
        <taxon>Salmoninae</taxon>
        <taxon>Oncorhynchus</taxon>
    </lineage>
</organism>
<dbReference type="SUPFAM" id="SSF49899">
    <property type="entry name" value="Concanavalin A-like lectins/glucanases"/>
    <property type="match status" value="1"/>
</dbReference>
<feature type="domain" description="B30.2/SPRY" evidence="11">
    <location>
        <begin position="413"/>
        <end position="606"/>
    </location>
</feature>
<evidence type="ECO:0000256" key="7">
    <source>
        <dbReference type="SAM" id="Coils"/>
    </source>
</evidence>
<evidence type="ECO:0000259" key="10">
    <source>
        <dbReference type="PROSITE" id="PS50119"/>
    </source>
</evidence>